<proteinExistence type="inferred from homology"/>
<evidence type="ECO:0000256" key="4">
    <source>
        <dbReference type="ARBA" id="ARBA00022989"/>
    </source>
</evidence>
<dbReference type="GO" id="GO:0034220">
    <property type="term" value="P:monoatomic ion transmembrane transport"/>
    <property type="evidence" value="ECO:0007669"/>
    <property type="project" value="UniProtKB-KW"/>
</dbReference>
<comment type="catalytic activity">
    <reaction evidence="8">
        <text>fluoride(in) = fluoride(out)</text>
        <dbReference type="Rhea" id="RHEA:76159"/>
        <dbReference type="ChEBI" id="CHEBI:17051"/>
    </reaction>
    <physiologicalReaction direction="left-to-right" evidence="8">
        <dbReference type="Rhea" id="RHEA:76160"/>
    </physiologicalReaction>
</comment>
<dbReference type="Proteomes" id="UP000670475">
    <property type="component" value="Unassembled WGS sequence"/>
</dbReference>
<evidence type="ECO:0000256" key="6">
    <source>
        <dbReference type="ARBA" id="ARBA00023303"/>
    </source>
</evidence>
<feature type="transmembrane region" description="Helical" evidence="10">
    <location>
        <begin position="62"/>
        <end position="81"/>
    </location>
</feature>
<evidence type="ECO:0000256" key="1">
    <source>
        <dbReference type="ARBA" id="ARBA00004651"/>
    </source>
</evidence>
<organism evidence="11 12">
    <name type="scientific">Streptomyces montanisoli</name>
    <dbReference type="NCBI Taxonomy" id="2798581"/>
    <lineage>
        <taxon>Bacteria</taxon>
        <taxon>Bacillati</taxon>
        <taxon>Actinomycetota</taxon>
        <taxon>Actinomycetes</taxon>
        <taxon>Kitasatosporales</taxon>
        <taxon>Streptomycetaceae</taxon>
        <taxon>Streptomyces</taxon>
    </lineage>
</organism>
<evidence type="ECO:0000256" key="9">
    <source>
        <dbReference type="ARBA" id="ARBA00049940"/>
    </source>
</evidence>
<feature type="transmembrane region" description="Helical" evidence="10">
    <location>
        <begin position="93"/>
        <end position="115"/>
    </location>
</feature>
<reference evidence="11" key="1">
    <citation type="submission" date="2021-03" db="EMBL/GenBank/DDBJ databases">
        <title>Whole genome sequence of Streptomyces bomunensis MMS17-BM035.</title>
        <authorList>
            <person name="Lee J.H."/>
        </authorList>
    </citation>
    <scope>NUCLEOTIDE SEQUENCE</scope>
    <source>
        <strain evidence="11">MMS17-BM035</strain>
    </source>
</reference>
<dbReference type="GO" id="GO:0005886">
    <property type="term" value="C:plasma membrane"/>
    <property type="evidence" value="ECO:0007669"/>
    <property type="project" value="UniProtKB-SubCell"/>
</dbReference>
<dbReference type="Pfam" id="PF02537">
    <property type="entry name" value="CRCB"/>
    <property type="match status" value="1"/>
</dbReference>
<evidence type="ECO:0000256" key="8">
    <source>
        <dbReference type="ARBA" id="ARBA00035585"/>
    </source>
</evidence>
<keyword evidence="6" id="KW-0407">Ion channel</keyword>
<dbReference type="RefSeq" id="WP_209338675.1">
    <property type="nucleotide sequence ID" value="NZ_JAGIQL010000012.1"/>
</dbReference>
<evidence type="ECO:0000313" key="12">
    <source>
        <dbReference type="Proteomes" id="UP000670475"/>
    </source>
</evidence>
<dbReference type="AlphaFoldDB" id="A0A940RTI0"/>
<comment type="subcellular location">
    <subcellularLocation>
        <location evidence="1">Cell membrane</location>
        <topology evidence="1">Multi-pass membrane protein</topology>
    </subcellularLocation>
</comment>
<dbReference type="InterPro" id="IPR003691">
    <property type="entry name" value="FluC"/>
</dbReference>
<keyword evidence="12" id="KW-1185">Reference proteome</keyword>
<keyword evidence="6" id="KW-0813">Transport</keyword>
<evidence type="ECO:0000256" key="3">
    <source>
        <dbReference type="ARBA" id="ARBA00022692"/>
    </source>
</evidence>
<keyword evidence="2 10" id="KW-1003">Cell membrane</keyword>
<name>A0A940RTI0_9ACTN</name>
<keyword evidence="6" id="KW-0406">Ion transport</keyword>
<evidence type="ECO:0000256" key="7">
    <source>
        <dbReference type="ARBA" id="ARBA00035120"/>
    </source>
</evidence>
<evidence type="ECO:0000256" key="2">
    <source>
        <dbReference type="ARBA" id="ARBA00022475"/>
    </source>
</evidence>
<sequence length="116" mass="12111">MPLLLTLFGALVGGSLRYVTERGLQTRLRRPTRGGPFALNFLGCLLLGALSGWAYRQGAGGATTALGAAITLFSVCGYETARVFRTGRRGMALAEAVAGWFVGLMASAAGVFLVVK</sequence>
<protein>
    <recommendedName>
        <fullName evidence="10">Fluoride-specific ion channel</fullName>
    </recommendedName>
</protein>
<evidence type="ECO:0000256" key="10">
    <source>
        <dbReference type="RuleBase" id="RU004340"/>
    </source>
</evidence>
<dbReference type="EMBL" id="JAGIQL010000012">
    <property type="protein sequence ID" value="MBP0456892.1"/>
    <property type="molecule type" value="Genomic_DNA"/>
</dbReference>
<feature type="transmembrane region" description="Helical" evidence="10">
    <location>
        <begin position="37"/>
        <end position="55"/>
    </location>
</feature>
<evidence type="ECO:0000256" key="5">
    <source>
        <dbReference type="ARBA" id="ARBA00023136"/>
    </source>
</evidence>
<evidence type="ECO:0000313" key="11">
    <source>
        <dbReference type="EMBL" id="MBP0456892.1"/>
    </source>
</evidence>
<keyword evidence="5 10" id="KW-0472">Membrane</keyword>
<comment type="similarity">
    <text evidence="7 10">Belongs to the fluoride channel Fluc/FEX (TC 1.A.43) family.</text>
</comment>
<keyword evidence="4 10" id="KW-1133">Transmembrane helix</keyword>
<comment type="function">
    <text evidence="9">Fluoride-specific ion channel. Important for reducing fluoride concentration in the cell, thus reducing its toxicity.</text>
</comment>
<gene>
    <name evidence="11" type="ORF">JFN87_05140</name>
</gene>
<keyword evidence="3 10" id="KW-0812">Transmembrane</keyword>
<accession>A0A940RTI0</accession>
<comment type="caution">
    <text evidence="11">The sequence shown here is derived from an EMBL/GenBank/DDBJ whole genome shotgun (WGS) entry which is preliminary data.</text>
</comment>